<dbReference type="InterPro" id="IPR018362">
    <property type="entry name" value="CCAAT-binding_factor_CS"/>
</dbReference>
<dbReference type="RefSeq" id="XP_011025542.1">
    <property type="nucleotide sequence ID" value="XM_011027240.1"/>
</dbReference>
<dbReference type="PRINTS" id="PR00616">
    <property type="entry name" value="CCAATSUBUNTB"/>
</dbReference>
<feature type="region of interest" description="Disordered" evidence="9">
    <location>
        <begin position="1"/>
        <end position="68"/>
    </location>
</feature>
<comment type="subcellular location">
    <subcellularLocation>
        <location evidence="1 8">Nucleus</location>
    </subcellularLocation>
</comment>
<evidence type="ECO:0000313" key="12">
    <source>
        <dbReference type="RefSeq" id="XP_011025539.1"/>
    </source>
</evidence>
<keyword evidence="2 8" id="KW-0805">Transcription regulation</keyword>
<feature type="region of interest" description="Disordered" evidence="9">
    <location>
        <begin position="197"/>
        <end position="283"/>
    </location>
</feature>
<organism evidence="10 11">
    <name type="scientific">Populus euphratica</name>
    <name type="common">Euphrates poplar</name>
    <dbReference type="NCBI Taxonomy" id="75702"/>
    <lineage>
        <taxon>Eukaryota</taxon>
        <taxon>Viridiplantae</taxon>
        <taxon>Streptophyta</taxon>
        <taxon>Embryophyta</taxon>
        <taxon>Tracheophyta</taxon>
        <taxon>Spermatophyta</taxon>
        <taxon>Magnoliopsida</taxon>
        <taxon>eudicotyledons</taxon>
        <taxon>Gunneridae</taxon>
        <taxon>Pentapetalae</taxon>
        <taxon>rosids</taxon>
        <taxon>fabids</taxon>
        <taxon>Malpighiales</taxon>
        <taxon>Salicaceae</taxon>
        <taxon>Saliceae</taxon>
        <taxon>Populus</taxon>
    </lineage>
</organism>
<dbReference type="Gene3D" id="6.10.250.2430">
    <property type="match status" value="1"/>
</dbReference>
<feature type="compositionally biased region" description="Polar residues" evidence="9">
    <location>
        <begin position="13"/>
        <end position="23"/>
    </location>
</feature>
<dbReference type="PROSITE" id="PS00686">
    <property type="entry name" value="NFYA_HAP2_1"/>
    <property type="match status" value="1"/>
</dbReference>
<dbReference type="GO" id="GO:0003700">
    <property type="term" value="F:DNA-binding transcription factor activity"/>
    <property type="evidence" value="ECO:0007669"/>
    <property type="project" value="UniProtKB-UniRule"/>
</dbReference>
<comment type="similarity">
    <text evidence="8">Belongs to the NFYA/HAP2 subunit family.</text>
</comment>
<dbReference type="Proteomes" id="UP000694918">
    <property type="component" value="Unplaced"/>
</dbReference>
<evidence type="ECO:0000256" key="3">
    <source>
        <dbReference type="ARBA" id="ARBA00023125"/>
    </source>
</evidence>
<evidence type="ECO:0000256" key="2">
    <source>
        <dbReference type="ARBA" id="ARBA00023015"/>
    </source>
</evidence>
<dbReference type="RefSeq" id="XP_011025539.1">
    <property type="nucleotide sequence ID" value="XM_011027237.1"/>
</dbReference>
<dbReference type="RefSeq" id="XP_011025538.1">
    <property type="nucleotide sequence ID" value="XM_011027236.1"/>
</dbReference>
<dbReference type="AlphaFoldDB" id="A0AAJ6XNK7"/>
<comment type="function">
    <text evidence="8">Component of the sequence-specific heterotrimeric transcription factor (NF-Y) which specifically recognizes a 5'-CCAAT-3' box motif found in the promoters of its target genes.</text>
</comment>
<keyword evidence="4" id="KW-0010">Activator</keyword>
<comment type="subunit">
    <text evidence="7">Heterotrimeric transcription factor composed of three components, NF-YA, NF-YB and NF-YC. NF-YB and NF-YC must interact and dimerize for NF-YA association and DNA binding.</text>
</comment>
<keyword evidence="6 8" id="KW-0539">Nucleus</keyword>
<name>A0AAJ6XNK7_POPEU</name>
<evidence type="ECO:0000256" key="4">
    <source>
        <dbReference type="ARBA" id="ARBA00023159"/>
    </source>
</evidence>
<dbReference type="Pfam" id="PF02045">
    <property type="entry name" value="CBFB_NFYA"/>
    <property type="match status" value="1"/>
</dbReference>
<reference evidence="11 12" key="1">
    <citation type="submission" date="2025-04" db="UniProtKB">
        <authorList>
            <consortium name="RefSeq"/>
        </authorList>
    </citation>
    <scope>IDENTIFICATION</scope>
</reference>
<evidence type="ECO:0000256" key="1">
    <source>
        <dbReference type="ARBA" id="ARBA00004123"/>
    </source>
</evidence>
<dbReference type="SMART" id="SM00521">
    <property type="entry name" value="CBF"/>
    <property type="match status" value="1"/>
</dbReference>
<keyword evidence="10" id="KW-1185">Reference proteome</keyword>
<dbReference type="PROSITE" id="PS51152">
    <property type="entry name" value="NFYA_HAP2_2"/>
    <property type="match status" value="1"/>
</dbReference>
<feature type="compositionally biased region" description="Basic and acidic residues" evidence="9">
    <location>
        <begin position="197"/>
        <end position="207"/>
    </location>
</feature>
<dbReference type="InterPro" id="IPR001289">
    <property type="entry name" value="NFYA"/>
</dbReference>
<evidence type="ECO:0000313" key="10">
    <source>
        <dbReference type="Proteomes" id="UP000694918"/>
    </source>
</evidence>
<feature type="compositionally biased region" description="Basic and acidic residues" evidence="9">
    <location>
        <begin position="274"/>
        <end position="283"/>
    </location>
</feature>
<evidence type="ECO:0000256" key="5">
    <source>
        <dbReference type="ARBA" id="ARBA00023163"/>
    </source>
</evidence>
<keyword evidence="3 8" id="KW-0238">DNA-binding</keyword>
<feature type="region of interest" description="Disordered" evidence="9">
    <location>
        <begin position="307"/>
        <end position="348"/>
    </location>
</feature>
<dbReference type="GO" id="GO:0003677">
    <property type="term" value="F:DNA binding"/>
    <property type="evidence" value="ECO:0007669"/>
    <property type="project" value="UniProtKB-KW"/>
</dbReference>
<evidence type="ECO:0000256" key="8">
    <source>
        <dbReference type="RuleBase" id="RU367155"/>
    </source>
</evidence>
<dbReference type="GO" id="GO:0016602">
    <property type="term" value="C:CCAAT-binding factor complex"/>
    <property type="evidence" value="ECO:0007669"/>
    <property type="project" value="InterPro"/>
</dbReference>
<sequence length="348" mass="38436">MQSKPEKTIVPEPNQSGTQQYTVHSEPWWRNIGYSSMPPAMTGGNISNSEGHNGSESNDDQSLSSGRLNEEDADAIKDSQATASSQLGNHGHLQNLQGLVSSMTTMHNGLSQSPQFELVSHSIACASNPYQDPYYSGMMAYGHHQPVGYPQFVGMPHARMLLPLEVAQDPVFVNAKQYPGIIRRREQRAKAEVDKKLIKDRKPYLHESRHRHAMRRERSSGGRFAKKTGDDASKNTSEGKLNGSGLVHASQSRSSSGSELLPSDSVETWNSSDGQKEARESQVHDTFEAHDYVNRGCHYQKHSGLQSSAYGSYLGDNEDGDRSGENEDEDRPGQQLGNQAKRRSFGPH</sequence>
<keyword evidence="5 8" id="KW-0804">Transcription</keyword>
<evidence type="ECO:0000313" key="15">
    <source>
        <dbReference type="RefSeq" id="XP_011025543.1"/>
    </source>
</evidence>
<gene>
    <name evidence="11 12 13 14 15" type="primary">LOC105126385</name>
</gene>
<evidence type="ECO:0000313" key="13">
    <source>
        <dbReference type="RefSeq" id="XP_011025541.1"/>
    </source>
</evidence>
<dbReference type="PANTHER" id="PTHR12632">
    <property type="entry name" value="TRANSCRIPTION FACTOR NF-Y ALPHA-RELATED"/>
    <property type="match status" value="1"/>
</dbReference>
<dbReference type="RefSeq" id="XP_011025541.1">
    <property type="nucleotide sequence ID" value="XM_011027239.1"/>
</dbReference>
<accession>A0AAJ6XNK7</accession>
<feature type="compositionally biased region" description="Low complexity" evidence="9">
    <location>
        <begin position="43"/>
        <end position="56"/>
    </location>
</feature>
<evidence type="ECO:0000313" key="11">
    <source>
        <dbReference type="RefSeq" id="XP_011025538.1"/>
    </source>
</evidence>
<dbReference type="RefSeq" id="XP_011025543.1">
    <property type="nucleotide sequence ID" value="XM_011027241.1"/>
</dbReference>
<dbReference type="GeneID" id="105126385"/>
<evidence type="ECO:0000256" key="6">
    <source>
        <dbReference type="ARBA" id="ARBA00023242"/>
    </source>
</evidence>
<evidence type="ECO:0000313" key="14">
    <source>
        <dbReference type="RefSeq" id="XP_011025542.1"/>
    </source>
</evidence>
<evidence type="ECO:0000256" key="9">
    <source>
        <dbReference type="SAM" id="MobiDB-lite"/>
    </source>
</evidence>
<feature type="compositionally biased region" description="Low complexity" evidence="9">
    <location>
        <begin position="250"/>
        <end position="265"/>
    </location>
</feature>
<evidence type="ECO:0000256" key="7">
    <source>
        <dbReference type="ARBA" id="ARBA00025911"/>
    </source>
</evidence>
<proteinExistence type="inferred from homology"/>
<dbReference type="KEGG" id="peu:105126385"/>
<protein>
    <recommendedName>
        <fullName evidence="8">Nuclear transcription factor Y subunit</fullName>
    </recommendedName>
</protein>